<dbReference type="EMBL" id="JACGWJ010000022">
    <property type="protein sequence ID" value="KAL0329137.1"/>
    <property type="molecule type" value="Genomic_DNA"/>
</dbReference>
<feature type="compositionally biased region" description="Low complexity" evidence="1">
    <location>
        <begin position="42"/>
        <end position="79"/>
    </location>
</feature>
<sequence>MDACFASLLVAIDNVQNQITLAFPSTDNMPLLPPSPSPTPPLLVDSLSRSHDNSSNNNTTTSTHPHSNHNTSNDNNNTSFPTPLPIQQHLSHYPPRLHQIYIQPQQHKTTNSISTILTPQSPPVRLFFFVHNIIYSPGVGCGGIRGIHCDDDVNRYSFYQFHWGLDALLFTYDFSPPPHQHHPSKLLQCYQF</sequence>
<feature type="compositionally biased region" description="Pro residues" evidence="1">
    <location>
        <begin position="31"/>
        <end position="41"/>
    </location>
</feature>
<comment type="caution">
    <text evidence="2">The sequence shown here is derived from an EMBL/GenBank/DDBJ whole genome shotgun (WGS) entry which is preliminary data.</text>
</comment>
<reference evidence="2" key="1">
    <citation type="submission" date="2020-06" db="EMBL/GenBank/DDBJ databases">
        <authorList>
            <person name="Li T."/>
            <person name="Hu X."/>
            <person name="Zhang T."/>
            <person name="Song X."/>
            <person name="Zhang H."/>
            <person name="Dai N."/>
            <person name="Sheng W."/>
            <person name="Hou X."/>
            <person name="Wei L."/>
        </authorList>
    </citation>
    <scope>NUCLEOTIDE SEQUENCE</scope>
    <source>
        <strain evidence="2">G02</strain>
        <tissue evidence="2">Leaf</tissue>
    </source>
</reference>
<accession>A0AAW2MCW6</accession>
<evidence type="ECO:0000313" key="2">
    <source>
        <dbReference type="EMBL" id="KAL0329137.1"/>
    </source>
</evidence>
<protein>
    <submittedName>
        <fullName evidence="2">Uncharacterized protein</fullName>
    </submittedName>
</protein>
<name>A0AAW2MCW6_SESRA</name>
<proteinExistence type="predicted"/>
<organism evidence="2">
    <name type="scientific">Sesamum radiatum</name>
    <name type="common">Black benniseed</name>
    <dbReference type="NCBI Taxonomy" id="300843"/>
    <lineage>
        <taxon>Eukaryota</taxon>
        <taxon>Viridiplantae</taxon>
        <taxon>Streptophyta</taxon>
        <taxon>Embryophyta</taxon>
        <taxon>Tracheophyta</taxon>
        <taxon>Spermatophyta</taxon>
        <taxon>Magnoliopsida</taxon>
        <taxon>eudicotyledons</taxon>
        <taxon>Gunneridae</taxon>
        <taxon>Pentapetalae</taxon>
        <taxon>asterids</taxon>
        <taxon>lamiids</taxon>
        <taxon>Lamiales</taxon>
        <taxon>Pedaliaceae</taxon>
        <taxon>Sesamum</taxon>
    </lineage>
</organism>
<dbReference type="AlphaFoldDB" id="A0AAW2MCW6"/>
<reference evidence="2" key="2">
    <citation type="journal article" date="2024" name="Plant">
        <title>Genomic evolution and insights into agronomic trait innovations of Sesamum species.</title>
        <authorList>
            <person name="Miao H."/>
            <person name="Wang L."/>
            <person name="Qu L."/>
            <person name="Liu H."/>
            <person name="Sun Y."/>
            <person name="Le M."/>
            <person name="Wang Q."/>
            <person name="Wei S."/>
            <person name="Zheng Y."/>
            <person name="Lin W."/>
            <person name="Duan Y."/>
            <person name="Cao H."/>
            <person name="Xiong S."/>
            <person name="Wang X."/>
            <person name="Wei L."/>
            <person name="Li C."/>
            <person name="Ma Q."/>
            <person name="Ju M."/>
            <person name="Zhao R."/>
            <person name="Li G."/>
            <person name="Mu C."/>
            <person name="Tian Q."/>
            <person name="Mei H."/>
            <person name="Zhang T."/>
            <person name="Gao T."/>
            <person name="Zhang H."/>
        </authorList>
    </citation>
    <scope>NUCLEOTIDE SEQUENCE</scope>
    <source>
        <strain evidence="2">G02</strain>
    </source>
</reference>
<feature type="region of interest" description="Disordered" evidence="1">
    <location>
        <begin position="30"/>
        <end position="88"/>
    </location>
</feature>
<evidence type="ECO:0000256" key="1">
    <source>
        <dbReference type="SAM" id="MobiDB-lite"/>
    </source>
</evidence>
<gene>
    <name evidence="2" type="ORF">Sradi_4900400</name>
</gene>